<feature type="region of interest" description="Disordered" evidence="1">
    <location>
        <begin position="1"/>
        <end position="27"/>
    </location>
</feature>
<comment type="caution">
    <text evidence="2">The sequence shown here is derived from an EMBL/GenBank/DDBJ whole genome shotgun (WGS) entry which is preliminary data.</text>
</comment>
<sequence length="59" mass="6597">MLRLQNFPNDTRRRANAHGLSETGHARGKIIDDELQTRLAVTASMLYATSTKRASPEND</sequence>
<reference evidence="2 3" key="1">
    <citation type="submission" date="2019-07" db="EMBL/GenBank/DDBJ databases">
        <authorList>
            <person name="Kim J."/>
        </authorList>
    </citation>
    <scope>NUCLEOTIDE SEQUENCE [LARGE SCALE GENOMIC DNA]</scope>
    <source>
        <strain evidence="2 3">G13</strain>
    </source>
</reference>
<accession>A0A559JW47</accession>
<dbReference type="RefSeq" id="WP_144697198.1">
    <property type="nucleotide sequence ID" value="NZ_VNJJ01000001.1"/>
</dbReference>
<name>A0A559JW47_9BACL</name>
<organism evidence="2 3">
    <name type="scientific">Cohnella terricola</name>
    <dbReference type="NCBI Taxonomy" id="1289167"/>
    <lineage>
        <taxon>Bacteria</taxon>
        <taxon>Bacillati</taxon>
        <taxon>Bacillota</taxon>
        <taxon>Bacilli</taxon>
        <taxon>Bacillales</taxon>
        <taxon>Paenibacillaceae</taxon>
        <taxon>Cohnella</taxon>
    </lineage>
</organism>
<protein>
    <submittedName>
        <fullName evidence="2">Uncharacterized protein</fullName>
    </submittedName>
</protein>
<proteinExistence type="predicted"/>
<evidence type="ECO:0000313" key="3">
    <source>
        <dbReference type="Proteomes" id="UP000316330"/>
    </source>
</evidence>
<evidence type="ECO:0000256" key="1">
    <source>
        <dbReference type="SAM" id="MobiDB-lite"/>
    </source>
</evidence>
<keyword evidence="3" id="KW-1185">Reference proteome</keyword>
<dbReference type="EMBL" id="VNJJ01000001">
    <property type="protein sequence ID" value="TVY04122.1"/>
    <property type="molecule type" value="Genomic_DNA"/>
</dbReference>
<dbReference type="AlphaFoldDB" id="A0A559JW47"/>
<gene>
    <name evidence="2" type="ORF">FPZ45_00510</name>
</gene>
<evidence type="ECO:0000313" key="2">
    <source>
        <dbReference type="EMBL" id="TVY04122.1"/>
    </source>
</evidence>
<dbReference type="Proteomes" id="UP000316330">
    <property type="component" value="Unassembled WGS sequence"/>
</dbReference>